<dbReference type="GO" id="GO:0043531">
    <property type="term" value="F:ADP binding"/>
    <property type="evidence" value="ECO:0007669"/>
    <property type="project" value="InterPro"/>
</dbReference>
<evidence type="ECO:0000256" key="1">
    <source>
        <dbReference type="ARBA" id="ARBA00022614"/>
    </source>
</evidence>
<protein>
    <recommendedName>
        <fullName evidence="10">CC-NBS-LRR protein</fullName>
    </recommendedName>
</protein>
<dbReference type="GO" id="GO:0006952">
    <property type="term" value="P:defense response"/>
    <property type="evidence" value="ECO:0007669"/>
    <property type="project" value="UniProtKB-KW"/>
</dbReference>
<feature type="domain" description="NB-ARC" evidence="4">
    <location>
        <begin position="76"/>
        <end position="245"/>
    </location>
</feature>
<dbReference type="InterPro" id="IPR056789">
    <property type="entry name" value="LRR_R13L1-DRL21"/>
</dbReference>
<dbReference type="Gene3D" id="3.40.50.300">
    <property type="entry name" value="P-loop containing nucleotide triphosphate hydrolases"/>
    <property type="match status" value="1"/>
</dbReference>
<proteinExistence type="predicted"/>
<dbReference type="PRINTS" id="PR00364">
    <property type="entry name" value="DISEASERSIST"/>
</dbReference>
<dbReference type="Gramene" id="QL04p083634:mrna">
    <property type="protein sequence ID" value="QL04p083634:mrna"/>
    <property type="gene ID" value="QL04p083634"/>
</dbReference>
<dbReference type="InterPro" id="IPR036388">
    <property type="entry name" value="WH-like_DNA-bd_sf"/>
</dbReference>
<organism evidence="8 9">
    <name type="scientific">Quercus lobata</name>
    <name type="common">Valley oak</name>
    <dbReference type="NCBI Taxonomy" id="97700"/>
    <lineage>
        <taxon>Eukaryota</taxon>
        <taxon>Viridiplantae</taxon>
        <taxon>Streptophyta</taxon>
        <taxon>Embryophyta</taxon>
        <taxon>Tracheophyta</taxon>
        <taxon>Spermatophyta</taxon>
        <taxon>Magnoliopsida</taxon>
        <taxon>eudicotyledons</taxon>
        <taxon>Gunneridae</taxon>
        <taxon>Pentapetalae</taxon>
        <taxon>rosids</taxon>
        <taxon>fabids</taxon>
        <taxon>Fagales</taxon>
        <taxon>Fagaceae</taxon>
        <taxon>Quercus</taxon>
    </lineage>
</organism>
<dbReference type="FunFam" id="3.40.50.300:FF:001091">
    <property type="entry name" value="Probable disease resistance protein At1g61300"/>
    <property type="match status" value="1"/>
</dbReference>
<dbReference type="InterPro" id="IPR032675">
    <property type="entry name" value="LRR_dom_sf"/>
</dbReference>
<evidence type="ECO:0000259" key="6">
    <source>
        <dbReference type="Pfam" id="PF23559"/>
    </source>
</evidence>
<sequence length="1434" mass="164220">MPLIGEAALSSLFGVLFDKLTSSDMLKIFQQEQVHADLIKWKEMLMKIMQGRTKTTRSRVPTTSLVNERHTYVRDEDKKAIIKLLLSSEFSDAQLSVIAIVGMGGLGKTTLAQLVDNDDDVSRYFDLKAWACVSEDFDIVRVTKAILQSVTSNHYETNDLNIIQVKLKEKLYDKKFLLILDDVWNEDYDDWTKLRCPFEFGALGSKIIVTTRNYSVSSTMGTTPAYELEGLSKDACWHLFKQHALGATDFTTHPELEEIGREILNRCKGSPLAAKVLGGALRTKQSPIEWKNVLNSKIWDIPKEKKGIIPVLELSYQYLPSHLKRCFAYCSLFPKDYEFEKNELVLLWMAEGLVQETERNKPIEDLVAEYFHDLVMRSFFQQSSNNESLFVMHDLINDLAQWAAKGLCYRLEDTLSSNKQSKISAKVRHFSYIPCQFDGIKKFEDFPKDMHLRTFLPLPRNNMCHLTNYVPNCLLPQLSYLRVLSLCGYEIIELPSSIGDLKHLRYLNLSHTSIRSLPESTSFLYNLQTLMLKGCHKLTKLPEKIRDLVNLRYLDITDTNLIREMPVGIEKLKNLHTLSNFVVGKDSGSKIGDLMNLEFLRGRLCISRLENVLDVEDARRVNLNGKKNLDALVIKWGFAPKDLQYESIAIDILDMLQPWTTMKELSIDGYIGVKFPTWIGDHSFSNIVDLKIVRCEKCTSLPAIGHLFSLKFLIIMSMSKVQTIGLEFYGEGCLTPFRFLEKLHFEDMQEWQDWILCGVEYGDFPCLRELFISQCPKLQGKLPNHLPALENFSIKYCEQLVVSIPSLPILQELEIVGCKEVVSKNKEDLCLLKSIIFSIPGLKSLTKEFMEGLGKVKNLKVIDCNELTSLWQDSLMSLVKLEIWSCPSLINISLTSMLKTLYIKGCGALKSLPMSNCTCLEYATIEHCNSLMFISRHQLPPTLKRLEIQRCANLQFLIDEGEASSLLTKEESIKSNASLLEHLYISNCPSLNCVSLRGELSEKLKHLEIWTCSKLTSLSSRHQLPMALKYLQVYNCPKLESLANKLPNNASLEYLKISHCQEIKFLPEGLHKLYHLNEIHVDNCCSLVSFPDGGFLPTHLRKILITNCVKLESLPRMHNLTSLQTLCIYECTSTVCFPEDSFPTNLKELLLKGVTNCKQGLNRLTSLMAFQNLSALEKLYIDNCPKLAYLPEGLPPTLLKLYVYNCPVLKQQCKKGKGQEWLKKINNIPLVKIDYQSIYELEEDESETMHEGKAANASQVLNYYKHKARWLHFYLPEGLRFVAFVVESKHQAGRYKLLRKTLLDLLRQFSKLPACCFMIEGWMQKVGQSSSIRLIYWILAKMVTLAKFWHQVLYCDVEHVYQWVCMEWRDGFSILCLTGMLFQLDIIPCTDDQSIVTYALQIGRSTEIQKLISEEDTLTGLCYLGGTFFFADIE</sequence>
<keyword evidence="3" id="KW-0611">Plant defense</keyword>
<feature type="domain" description="R13L1/DRL21-like LRR repeat region" evidence="7">
    <location>
        <begin position="591"/>
        <end position="718"/>
    </location>
</feature>
<evidence type="ECO:0000259" key="4">
    <source>
        <dbReference type="Pfam" id="PF00931"/>
    </source>
</evidence>
<dbReference type="OMA" id="FLIGANT"/>
<evidence type="ECO:0000256" key="3">
    <source>
        <dbReference type="ARBA" id="ARBA00022821"/>
    </source>
</evidence>
<evidence type="ECO:0000313" key="9">
    <source>
        <dbReference type="Proteomes" id="UP000594261"/>
    </source>
</evidence>
<dbReference type="EMBL" id="LRBV02000004">
    <property type="status" value="NOT_ANNOTATED_CDS"/>
    <property type="molecule type" value="Genomic_DNA"/>
</dbReference>
<dbReference type="PANTHER" id="PTHR36766:SF51">
    <property type="entry name" value="DISEASE RESISTANCE RPP13-LIKE PROTEIN 1"/>
    <property type="match status" value="1"/>
</dbReference>
<dbReference type="InterPro" id="IPR002182">
    <property type="entry name" value="NB-ARC"/>
</dbReference>
<dbReference type="Pfam" id="PF25019">
    <property type="entry name" value="LRR_R13L1-DRL21"/>
    <property type="match status" value="1"/>
</dbReference>
<dbReference type="Pfam" id="PF00931">
    <property type="entry name" value="NB-ARC"/>
    <property type="match status" value="1"/>
</dbReference>
<keyword evidence="9" id="KW-1185">Reference proteome</keyword>
<evidence type="ECO:0000313" key="8">
    <source>
        <dbReference type="EnsemblPlants" id="QL04p083634:mrna"/>
    </source>
</evidence>
<dbReference type="PANTHER" id="PTHR36766">
    <property type="entry name" value="PLANT BROAD-SPECTRUM MILDEW RESISTANCE PROTEIN RPW8"/>
    <property type="match status" value="1"/>
</dbReference>
<evidence type="ECO:0000256" key="2">
    <source>
        <dbReference type="ARBA" id="ARBA00022737"/>
    </source>
</evidence>
<dbReference type="PROSITE" id="PS51450">
    <property type="entry name" value="LRR"/>
    <property type="match status" value="1"/>
</dbReference>
<dbReference type="InParanoid" id="A0A7N2LIJ9"/>
<feature type="domain" description="Disease resistance protein winged helix" evidence="6">
    <location>
        <begin position="332"/>
        <end position="400"/>
    </location>
</feature>
<dbReference type="InterPro" id="IPR058922">
    <property type="entry name" value="WHD_DRP"/>
</dbReference>
<keyword evidence="1" id="KW-0433">Leucine-rich repeat</keyword>
<dbReference type="Pfam" id="PF23247">
    <property type="entry name" value="LRR_RPS2"/>
    <property type="match status" value="1"/>
</dbReference>
<dbReference type="Gene3D" id="3.80.10.10">
    <property type="entry name" value="Ribonuclease Inhibitor"/>
    <property type="match status" value="4"/>
</dbReference>
<evidence type="ECO:0000259" key="5">
    <source>
        <dbReference type="Pfam" id="PF23247"/>
    </source>
</evidence>
<dbReference type="Gene3D" id="1.10.8.430">
    <property type="entry name" value="Helical domain of apoptotic protease-activating factors"/>
    <property type="match status" value="1"/>
</dbReference>
<dbReference type="InterPro" id="IPR001611">
    <property type="entry name" value="Leu-rich_rpt"/>
</dbReference>
<accession>A0A7N2LIJ9</accession>
<dbReference type="SUPFAM" id="SSF52540">
    <property type="entry name" value="P-loop containing nucleoside triphosphate hydrolases"/>
    <property type="match status" value="1"/>
</dbReference>
<dbReference type="Gene3D" id="1.10.10.10">
    <property type="entry name" value="Winged helix-like DNA-binding domain superfamily/Winged helix DNA-binding domain"/>
    <property type="match status" value="1"/>
</dbReference>
<feature type="domain" description="Disease resistance protein At4g27190-like leucine-rich repeats" evidence="5">
    <location>
        <begin position="912"/>
        <end position="1036"/>
    </location>
</feature>
<dbReference type="EnsemblPlants" id="QL04p083634:mrna">
    <property type="protein sequence ID" value="QL04p083634:mrna"/>
    <property type="gene ID" value="QL04p083634"/>
</dbReference>
<dbReference type="InterPro" id="IPR042197">
    <property type="entry name" value="Apaf_helical"/>
</dbReference>
<dbReference type="Proteomes" id="UP000594261">
    <property type="component" value="Chromosome 4"/>
</dbReference>
<dbReference type="InterPro" id="IPR027417">
    <property type="entry name" value="P-loop_NTPase"/>
</dbReference>
<reference evidence="8" key="2">
    <citation type="submission" date="2021-01" db="UniProtKB">
        <authorList>
            <consortium name="EnsemblPlants"/>
        </authorList>
    </citation>
    <scope>IDENTIFICATION</scope>
</reference>
<dbReference type="FunFam" id="1.10.10.10:FF:000322">
    <property type="entry name" value="Probable disease resistance protein At1g63360"/>
    <property type="match status" value="1"/>
</dbReference>
<dbReference type="SUPFAM" id="SSF52058">
    <property type="entry name" value="L domain-like"/>
    <property type="match status" value="2"/>
</dbReference>
<evidence type="ECO:0000259" key="7">
    <source>
        <dbReference type="Pfam" id="PF25019"/>
    </source>
</evidence>
<name>A0A7N2LIJ9_QUELO</name>
<keyword evidence="2" id="KW-0677">Repeat</keyword>
<dbReference type="InterPro" id="IPR057135">
    <property type="entry name" value="At4g27190-like_LRR"/>
</dbReference>
<dbReference type="SUPFAM" id="SSF52047">
    <property type="entry name" value="RNI-like"/>
    <property type="match status" value="1"/>
</dbReference>
<evidence type="ECO:0008006" key="10">
    <source>
        <dbReference type="Google" id="ProtNLM"/>
    </source>
</evidence>
<reference evidence="8 9" key="1">
    <citation type="journal article" date="2016" name="G3 (Bethesda)">
        <title>First Draft Assembly and Annotation of the Genome of a California Endemic Oak Quercus lobata Nee (Fagaceae).</title>
        <authorList>
            <person name="Sork V.L."/>
            <person name="Fitz-Gibbon S.T."/>
            <person name="Puiu D."/>
            <person name="Crepeau M."/>
            <person name="Gugger P.F."/>
            <person name="Sherman R."/>
            <person name="Stevens K."/>
            <person name="Langley C.H."/>
            <person name="Pellegrini M."/>
            <person name="Salzberg S.L."/>
        </authorList>
    </citation>
    <scope>NUCLEOTIDE SEQUENCE [LARGE SCALE GENOMIC DNA]</scope>
    <source>
        <strain evidence="8 9">cv. SW786</strain>
    </source>
</reference>
<dbReference type="Pfam" id="PF23559">
    <property type="entry name" value="WHD_DRP"/>
    <property type="match status" value="1"/>
</dbReference>